<reference evidence="3" key="1">
    <citation type="submission" date="2015-09" db="EMBL/GenBank/DDBJ databases">
        <authorList>
            <consortium name="Pathogen Informatics"/>
        </authorList>
    </citation>
    <scope>NUCLEOTIDE SEQUENCE [LARGE SCALE GENOMIC DNA]</scope>
    <source>
        <strain evidence="3">Lake Konstanz</strain>
    </source>
</reference>
<feature type="signal peptide" evidence="1">
    <location>
        <begin position="1"/>
        <end position="17"/>
    </location>
</feature>
<gene>
    <name evidence="2" type="ORF">BSAL_36430</name>
</gene>
<protein>
    <recommendedName>
        <fullName evidence="4">Membrane-associated protein</fullName>
    </recommendedName>
</protein>
<dbReference type="EMBL" id="CYKH01002023">
    <property type="protein sequence ID" value="CUG92267.1"/>
    <property type="molecule type" value="Genomic_DNA"/>
</dbReference>
<dbReference type="Proteomes" id="UP000051952">
    <property type="component" value="Unassembled WGS sequence"/>
</dbReference>
<feature type="chain" id="PRO_5006622594" description="Membrane-associated protein" evidence="1">
    <location>
        <begin position="18"/>
        <end position="503"/>
    </location>
</feature>
<name>A0A0S4JQ44_BODSA</name>
<keyword evidence="3" id="KW-1185">Reference proteome</keyword>
<dbReference type="AlphaFoldDB" id="A0A0S4JQ44"/>
<evidence type="ECO:0000313" key="2">
    <source>
        <dbReference type="EMBL" id="CUG92267.1"/>
    </source>
</evidence>
<evidence type="ECO:0000313" key="3">
    <source>
        <dbReference type="Proteomes" id="UP000051952"/>
    </source>
</evidence>
<organism evidence="2 3">
    <name type="scientific">Bodo saltans</name>
    <name type="common">Flagellated protozoan</name>
    <dbReference type="NCBI Taxonomy" id="75058"/>
    <lineage>
        <taxon>Eukaryota</taxon>
        <taxon>Discoba</taxon>
        <taxon>Euglenozoa</taxon>
        <taxon>Kinetoplastea</taxon>
        <taxon>Metakinetoplastina</taxon>
        <taxon>Eubodonida</taxon>
        <taxon>Bodonidae</taxon>
        <taxon>Bodo</taxon>
    </lineage>
</organism>
<proteinExistence type="predicted"/>
<dbReference type="VEuPathDB" id="TriTrypDB:BSAL_36430"/>
<sequence>MMKLLAIVAALAVATNAISISWTGYGNDNQWTNKVNWSPDQVPSTGDDVTIASGIVQVTIPTGVNSLVMGTSFSAPANLTVFQSFFIGTGGLQVEGNGNLFINSGTAAVSGQVTIGGNLYFQSGQISGQWTINNRGVADLSGPAEKVLTGAQFISSATSFPLSGVLVLNQSSQVIVHSTVVISGDASIQAQDSTAVLFDASAGTLTYTGNGNFQIQAPINFGAFNFQGGNLTIYDEVTFVNPFVIPSGSYVATVGSAVANLTAGVSGAGVLSGAGTNLILGNVTVSGALNVIGGNVTFVGAGSSIGVLSVSGGYLVLNYAVVAKQLNFLSGNVVGAASLSANQLYFSSTGFNLDSALTVTKSAAVGGLLAFGSSGSVTIGSAATLSTLASITFTGAPGQTVTNQGSLSITAPAVFQNINLGGSGSVTASSTLSFQTATVTQTAVTLSGAGIFKGANTRIISVGKVAATSTVSAVIGSYSFTCPAECDDVSTSGVPTDSFNFSA</sequence>
<accession>A0A0S4JQ44</accession>
<evidence type="ECO:0008006" key="4">
    <source>
        <dbReference type="Google" id="ProtNLM"/>
    </source>
</evidence>
<evidence type="ECO:0000256" key="1">
    <source>
        <dbReference type="SAM" id="SignalP"/>
    </source>
</evidence>
<keyword evidence="1" id="KW-0732">Signal</keyword>